<dbReference type="EMBL" id="CP051140">
    <property type="protein sequence ID" value="QIW96640.1"/>
    <property type="molecule type" value="Genomic_DNA"/>
</dbReference>
<organism evidence="1 2">
    <name type="scientific">Peltaster fructicola</name>
    <dbReference type="NCBI Taxonomy" id="286661"/>
    <lineage>
        <taxon>Eukaryota</taxon>
        <taxon>Fungi</taxon>
        <taxon>Dikarya</taxon>
        <taxon>Ascomycota</taxon>
        <taxon>Pezizomycotina</taxon>
        <taxon>Dothideomycetes</taxon>
        <taxon>Dothideomycetes incertae sedis</taxon>
        <taxon>Peltaster</taxon>
    </lineage>
</organism>
<name>A0A6H0XPR3_9PEZI</name>
<sequence>MSMDKLYNIRVVGGHPSVHGDCLTVDDTTVMFDPLLVYPLGNYPYYNSTVKVREENGSLLIELRDGLDGGCCILQGPEDRGTYQLRRHYMAYDPECDRPGRPCSTVDGSCYTTKDVSS</sequence>
<keyword evidence="2" id="KW-1185">Reference proteome</keyword>
<evidence type="ECO:0000313" key="1">
    <source>
        <dbReference type="EMBL" id="QIW96640.1"/>
    </source>
</evidence>
<gene>
    <name evidence="1" type="ORF">AMS68_002158</name>
</gene>
<protein>
    <submittedName>
        <fullName evidence="1">Uncharacterized protein</fullName>
    </submittedName>
</protein>
<evidence type="ECO:0000313" key="2">
    <source>
        <dbReference type="Proteomes" id="UP000503462"/>
    </source>
</evidence>
<proteinExistence type="predicted"/>
<accession>A0A6H0XPR3</accession>
<dbReference type="AlphaFoldDB" id="A0A6H0XPR3"/>
<dbReference type="Proteomes" id="UP000503462">
    <property type="component" value="Chromosome 2"/>
</dbReference>
<reference evidence="1 2" key="1">
    <citation type="journal article" date="2016" name="Sci. Rep.">
        <title>Peltaster fructicola genome reveals evolution from an invasive phytopathogen to an ectophytic parasite.</title>
        <authorList>
            <person name="Xu C."/>
            <person name="Chen H."/>
            <person name="Gleason M.L."/>
            <person name="Xu J.R."/>
            <person name="Liu H."/>
            <person name="Zhang R."/>
            <person name="Sun G."/>
        </authorList>
    </citation>
    <scope>NUCLEOTIDE SEQUENCE [LARGE SCALE GENOMIC DNA]</scope>
    <source>
        <strain evidence="1 2">LNHT1506</strain>
    </source>
</reference>